<dbReference type="SUPFAM" id="SSF55486">
    <property type="entry name" value="Metalloproteases ('zincins'), catalytic domain"/>
    <property type="match status" value="1"/>
</dbReference>
<dbReference type="RefSeq" id="WP_136852073.1">
    <property type="nucleotide sequence ID" value="NZ_SWCI01000002.1"/>
</dbReference>
<dbReference type="AlphaFoldDB" id="A0A4U1BH46"/>
<accession>A0A4U1BH46</accession>
<dbReference type="OrthoDB" id="6395447at2"/>
<gene>
    <name evidence="1" type="ORF">FCL40_05340</name>
</gene>
<proteinExistence type="predicted"/>
<dbReference type="Proteomes" id="UP000305674">
    <property type="component" value="Unassembled WGS sequence"/>
</dbReference>
<keyword evidence="2" id="KW-1185">Reference proteome</keyword>
<protein>
    <submittedName>
        <fullName evidence="1">Uncharacterized protein</fullName>
    </submittedName>
</protein>
<dbReference type="Gene3D" id="1.10.1370.10">
    <property type="entry name" value="Neurolysin, domain 3"/>
    <property type="match status" value="1"/>
</dbReference>
<comment type="caution">
    <text evidence="1">The sequence shown here is derived from an EMBL/GenBank/DDBJ whole genome shotgun (WGS) entry which is preliminary data.</text>
</comment>
<evidence type="ECO:0000313" key="2">
    <source>
        <dbReference type="Proteomes" id="UP000305674"/>
    </source>
</evidence>
<organism evidence="1 2">
    <name type="scientific">Ferrimonas sediminicola</name>
    <dbReference type="NCBI Taxonomy" id="2569538"/>
    <lineage>
        <taxon>Bacteria</taxon>
        <taxon>Pseudomonadati</taxon>
        <taxon>Pseudomonadota</taxon>
        <taxon>Gammaproteobacteria</taxon>
        <taxon>Alteromonadales</taxon>
        <taxon>Ferrimonadaceae</taxon>
        <taxon>Ferrimonas</taxon>
    </lineage>
</organism>
<sequence>MPLRWPDALLMLALAGFGAQGQMLELCDQLVTSPAGDSPLALARYQAQLVRLQDQLRALPQPGEHQANCYHKVSRALARFSGQRNLPLPLLSAQADYLLMAQDNRRAIQINRERCQRAGMQGEQARVLPLSKREVGRYLFQAADSSCARSVWLAWQNRGGDQADSKLAEILTLSHQQARSMGYPSTLAWRLDGAYLNSYPQAEQFLSGLVATATPLPWQRPNTPRYRYIDPPRLARATLMQLTRLLGLSLQPLGPDQWQLWDGRRYLGQLGLIPGDRSHYWPVQRHLVGHFTGMGQILYRQNERWRGEHLSELVASITEALYHLAGHSLAHYRAEEQEPDLAGLPRAIGLALGAEPGFVRLLPQAPDVEPLAFGPGELLRARLALAFWHQASHQPARLDRYQAGLFARYYGQPAPQGWKPLSAYPNLVEQGPLIYGSLLAKKTAMDLIDQWRSGSVSGPQLWEQLFVNSNHRAFAPSLAQLGLGQRQ</sequence>
<evidence type="ECO:0000313" key="1">
    <source>
        <dbReference type="EMBL" id="TKB50575.1"/>
    </source>
</evidence>
<name>A0A4U1BH46_9GAMM</name>
<reference evidence="1 2" key="1">
    <citation type="submission" date="2019-04" db="EMBL/GenBank/DDBJ databases">
        <authorList>
            <person name="Hwang J.C."/>
        </authorList>
    </citation>
    <scope>NUCLEOTIDE SEQUENCE [LARGE SCALE GENOMIC DNA]</scope>
    <source>
        <strain evidence="1 2">IMCC35001</strain>
    </source>
</reference>
<dbReference type="EMBL" id="SWCI01000002">
    <property type="protein sequence ID" value="TKB50575.1"/>
    <property type="molecule type" value="Genomic_DNA"/>
</dbReference>
<dbReference type="InterPro" id="IPR024077">
    <property type="entry name" value="Neurolysin/TOP_dom2"/>
</dbReference>